<dbReference type="PANTHER" id="PTHR10366:SF562">
    <property type="entry name" value="ALDEHYDE REDUCTASE II (AFU_ORTHOLOGUE AFUA_1G11360)"/>
    <property type="match status" value="1"/>
</dbReference>
<accession>A0A9P4N230</accession>
<reference evidence="5" key="1">
    <citation type="journal article" date="2020" name="Stud. Mycol.">
        <title>101 Dothideomycetes genomes: A test case for predicting lifestyles and emergence of pathogens.</title>
        <authorList>
            <person name="Haridas S."/>
            <person name="Albert R."/>
            <person name="Binder M."/>
            <person name="Bloem J."/>
            <person name="LaButti K."/>
            <person name="Salamov A."/>
            <person name="Andreopoulos B."/>
            <person name="Baker S."/>
            <person name="Barry K."/>
            <person name="Bills G."/>
            <person name="Bluhm B."/>
            <person name="Cannon C."/>
            <person name="Castanera R."/>
            <person name="Culley D."/>
            <person name="Daum C."/>
            <person name="Ezra D."/>
            <person name="Gonzalez J."/>
            <person name="Henrissat B."/>
            <person name="Kuo A."/>
            <person name="Liang C."/>
            <person name="Lipzen A."/>
            <person name="Lutzoni F."/>
            <person name="Magnuson J."/>
            <person name="Mondo S."/>
            <person name="Nolan M."/>
            <person name="Ohm R."/>
            <person name="Pangilinan J."/>
            <person name="Park H.-J."/>
            <person name="Ramirez L."/>
            <person name="Alfaro M."/>
            <person name="Sun H."/>
            <person name="Tritt A."/>
            <person name="Yoshinaga Y."/>
            <person name="Zwiers L.-H."/>
            <person name="Turgeon B."/>
            <person name="Goodwin S."/>
            <person name="Spatafora J."/>
            <person name="Crous P."/>
            <person name="Grigoriev I."/>
        </authorList>
    </citation>
    <scope>NUCLEOTIDE SEQUENCE [LARGE SCALE GENOMIC DNA]</scope>
    <source>
        <strain evidence="5">CBS 304.66</strain>
    </source>
</reference>
<proteinExistence type="inferred from homology"/>
<dbReference type="GO" id="GO:0016616">
    <property type="term" value="F:oxidoreductase activity, acting on the CH-OH group of donors, NAD or NADP as acceptor"/>
    <property type="evidence" value="ECO:0007669"/>
    <property type="project" value="TreeGrafter"/>
</dbReference>
<evidence type="ECO:0000256" key="2">
    <source>
        <dbReference type="ARBA" id="ARBA00023445"/>
    </source>
</evidence>
<comment type="caution">
    <text evidence="4">The sequence shown here is derived from an EMBL/GenBank/DDBJ whole genome shotgun (WGS) entry which is preliminary data.</text>
</comment>
<dbReference type="OrthoDB" id="2735536at2759"/>
<organism evidence="4 5">
    <name type="scientific">Lojkania enalia</name>
    <dbReference type="NCBI Taxonomy" id="147567"/>
    <lineage>
        <taxon>Eukaryota</taxon>
        <taxon>Fungi</taxon>
        <taxon>Dikarya</taxon>
        <taxon>Ascomycota</taxon>
        <taxon>Pezizomycotina</taxon>
        <taxon>Dothideomycetes</taxon>
        <taxon>Pleosporomycetidae</taxon>
        <taxon>Pleosporales</taxon>
        <taxon>Pleosporales incertae sedis</taxon>
        <taxon>Lojkania</taxon>
    </lineage>
</organism>
<dbReference type="AlphaFoldDB" id="A0A9P4N230"/>
<feature type="domain" description="Thioester reductase (TE)" evidence="3">
    <location>
        <begin position="20"/>
        <end position="133"/>
    </location>
</feature>
<dbReference type="Gene3D" id="3.40.50.720">
    <property type="entry name" value="NAD(P)-binding Rossmann-like Domain"/>
    <property type="match status" value="1"/>
</dbReference>
<dbReference type="SUPFAM" id="SSF51735">
    <property type="entry name" value="NAD(P)-binding Rossmann-fold domains"/>
    <property type="match status" value="1"/>
</dbReference>
<evidence type="ECO:0000256" key="1">
    <source>
        <dbReference type="ARBA" id="ARBA00023002"/>
    </source>
</evidence>
<dbReference type="Pfam" id="PF07993">
    <property type="entry name" value="NAD_binding_4"/>
    <property type="match status" value="1"/>
</dbReference>
<dbReference type="PANTHER" id="PTHR10366">
    <property type="entry name" value="NAD DEPENDENT EPIMERASE/DEHYDRATASE"/>
    <property type="match status" value="1"/>
</dbReference>
<dbReference type="InterPro" id="IPR036291">
    <property type="entry name" value="NAD(P)-bd_dom_sf"/>
</dbReference>
<dbReference type="Proteomes" id="UP000800093">
    <property type="component" value="Unassembled WGS sequence"/>
</dbReference>
<evidence type="ECO:0000259" key="3">
    <source>
        <dbReference type="Pfam" id="PF07993"/>
    </source>
</evidence>
<sequence length="214" mass="24069">MPSHYGPNFSLISIPEMGADNAFEEAVKGVDSIAHIASAVVFKTNPQNVIPLMIKSVVSMLEAAKKEPSVKSVIYTSSQAATTMDVTSKLHITADTWNEECRAKWTLPPSQDLKRMLMNYCSSKTDAEKASWKWIKDNVVRGESCLREGDEELNWLIEDGQQTIFIYIRKGISADMQRDLISCDGIQYNLQQDNLLPYGSRKSYSVDSPNPYHR</sequence>
<evidence type="ECO:0000313" key="5">
    <source>
        <dbReference type="Proteomes" id="UP000800093"/>
    </source>
</evidence>
<gene>
    <name evidence="4" type="ORF">CC78DRAFT_582055</name>
</gene>
<dbReference type="InterPro" id="IPR013120">
    <property type="entry name" value="FAR_NAD-bd"/>
</dbReference>
<evidence type="ECO:0000313" key="4">
    <source>
        <dbReference type="EMBL" id="KAF2263007.1"/>
    </source>
</evidence>
<keyword evidence="1" id="KW-0560">Oxidoreductase</keyword>
<name>A0A9P4N230_9PLEO</name>
<keyword evidence="5" id="KW-1185">Reference proteome</keyword>
<protein>
    <recommendedName>
        <fullName evidence="3">Thioester reductase (TE) domain-containing protein</fullName>
    </recommendedName>
</protein>
<dbReference type="EMBL" id="ML986633">
    <property type="protein sequence ID" value="KAF2263007.1"/>
    <property type="molecule type" value="Genomic_DNA"/>
</dbReference>
<comment type="similarity">
    <text evidence="2">Belongs to the NAD(P)-dependent epimerase/dehydratase family. Dihydroflavonol-4-reductase subfamily.</text>
</comment>
<dbReference type="InterPro" id="IPR050425">
    <property type="entry name" value="NAD(P)_dehydrat-like"/>
</dbReference>